<dbReference type="Gene3D" id="2.40.170.20">
    <property type="entry name" value="TonB-dependent receptor, beta-barrel domain"/>
    <property type="match status" value="1"/>
</dbReference>
<dbReference type="SUPFAM" id="SSF56935">
    <property type="entry name" value="Porins"/>
    <property type="match status" value="1"/>
</dbReference>
<dbReference type="Gene3D" id="2.170.130.10">
    <property type="entry name" value="TonB-dependent receptor, plug domain"/>
    <property type="match status" value="1"/>
</dbReference>
<dbReference type="SUPFAM" id="SSF49464">
    <property type="entry name" value="Carboxypeptidase regulatory domain-like"/>
    <property type="match status" value="1"/>
</dbReference>
<comment type="similarity">
    <text evidence="8 9">Belongs to the TonB-dependent receptor family.</text>
</comment>
<dbReference type="InterPro" id="IPR036942">
    <property type="entry name" value="Beta-barrel_TonB_sf"/>
</dbReference>
<dbReference type="Pfam" id="PF07715">
    <property type="entry name" value="Plug"/>
    <property type="match status" value="1"/>
</dbReference>
<sequence>MQKNWLQWSGVGLLWAGLLSPNVLAETLSGEVRDANGQPVAGAVVEWVGSNRKTKTDAAGRFSLEDLRGEEVELHIMAPRFVHQQLHVDLDEGPVTIQLRPTRIEVIEVVALPWHASTLESAQPVNVIAGDTLARQQASTLGETLKNEVGVHTNYYGPVASSPVIRGLSGPRVLITQNGLDAGDVSRVGPDHLVTTETSTAEQVEVLRGPATLFYGSGAIGGVVNIVDGRVPTDNELSGQWHLKHDNVADEKLVSGSVTGGAGSWATHADGFWRESNDYRIPVAAEREEHEAGHEQDHADEAFDGRLDNSAYRAKGANIGASYLLDNGFVGVSVGRLERTYGIPGHGHEGEGDVDVYADLEQDRVQLISELSLDHAWFSALNTRLGYTDYRHSEIEEGVPLTTFANTSREVRAELFHHPVAEWRGAWSLQYKHQDFSAEGAEAFTPPSETESLALGWMEERHFGPVQVQLGARVERVELSADQVTVPMEDQPGLLAAYQVKQTFEPFSLSAGAVWDFTEGYNLGLSLSRAQRAPSAAELYSFGPHIGTSSYEIGALYDLHEEADGHFHAEVSPAAVELETSNNIDLTLRKFEGDVGFTLNAFYNQMDDFYYLSATGLEAEDDHADEHDHGEAEHEEEEALPVYHYTARDARLYGVEGQLVWQVASPWRLTLMSDYTRATLNGGEAMPRIPPLRLGAQLEYRLNGWRAELGAQHYFDQDRTANLETESDGYTLVDAQLSYDWEWAAQTMTFYVQGNNLTDTEARPHTSFLKDKAPLPARSLAVGLRSRF</sequence>
<evidence type="ECO:0000256" key="6">
    <source>
        <dbReference type="ARBA" id="ARBA00023136"/>
    </source>
</evidence>
<dbReference type="GO" id="GO:0015344">
    <property type="term" value="F:siderophore uptake transmembrane transporter activity"/>
    <property type="evidence" value="ECO:0007669"/>
    <property type="project" value="TreeGrafter"/>
</dbReference>
<dbReference type="PROSITE" id="PS52016">
    <property type="entry name" value="TONB_DEPENDENT_REC_3"/>
    <property type="match status" value="1"/>
</dbReference>
<evidence type="ECO:0000256" key="4">
    <source>
        <dbReference type="ARBA" id="ARBA00022692"/>
    </source>
</evidence>
<evidence type="ECO:0000256" key="5">
    <source>
        <dbReference type="ARBA" id="ARBA00023077"/>
    </source>
</evidence>
<comment type="subcellular location">
    <subcellularLocation>
        <location evidence="1 8">Cell outer membrane</location>
        <topology evidence="1 8">Multi-pass membrane protein</topology>
    </subcellularLocation>
</comment>
<reference evidence="12 13" key="1">
    <citation type="submission" date="2018-11" db="EMBL/GenBank/DDBJ databases">
        <title>Genomic Encyclopedia of Type Strains, Phase IV (KMG-IV): sequencing the most valuable type-strain genomes for metagenomic binning, comparative biology and taxonomic classification.</title>
        <authorList>
            <person name="Goeker M."/>
        </authorList>
    </citation>
    <scope>NUCLEOTIDE SEQUENCE [LARGE SCALE GENOMIC DNA]</scope>
    <source>
        <strain evidence="12 13">DSM 16974</strain>
    </source>
</reference>
<organism evidence="12 13">
    <name type="scientific">Marinimicrobium koreense</name>
    <dbReference type="NCBI Taxonomy" id="306545"/>
    <lineage>
        <taxon>Bacteria</taxon>
        <taxon>Pseudomonadati</taxon>
        <taxon>Pseudomonadota</taxon>
        <taxon>Gammaproteobacteria</taxon>
        <taxon>Cellvibrionales</taxon>
        <taxon>Cellvibrionaceae</taxon>
        <taxon>Marinimicrobium</taxon>
    </lineage>
</organism>
<evidence type="ECO:0000259" key="11">
    <source>
        <dbReference type="Pfam" id="PF07715"/>
    </source>
</evidence>
<evidence type="ECO:0000256" key="7">
    <source>
        <dbReference type="ARBA" id="ARBA00023237"/>
    </source>
</evidence>
<dbReference type="PANTHER" id="PTHR30069">
    <property type="entry name" value="TONB-DEPENDENT OUTER MEMBRANE RECEPTOR"/>
    <property type="match status" value="1"/>
</dbReference>
<feature type="domain" description="TonB-dependent receptor-like beta-barrel" evidence="10">
    <location>
        <begin position="326"/>
        <end position="757"/>
    </location>
</feature>
<keyword evidence="4 8" id="KW-0812">Transmembrane</keyword>
<evidence type="ECO:0000256" key="9">
    <source>
        <dbReference type="RuleBase" id="RU003357"/>
    </source>
</evidence>
<protein>
    <submittedName>
        <fullName evidence="12">Iron complex outermembrane receptor protein</fullName>
    </submittedName>
</protein>
<dbReference type="AlphaFoldDB" id="A0A3N1NR03"/>
<dbReference type="InterPro" id="IPR012910">
    <property type="entry name" value="Plug_dom"/>
</dbReference>
<dbReference type="Proteomes" id="UP000273643">
    <property type="component" value="Unassembled WGS sequence"/>
</dbReference>
<keyword evidence="7 8" id="KW-0998">Cell outer membrane</keyword>
<dbReference type="RefSeq" id="WP_246004451.1">
    <property type="nucleotide sequence ID" value="NZ_RJUK01000002.1"/>
</dbReference>
<dbReference type="Gene3D" id="2.60.40.1120">
    <property type="entry name" value="Carboxypeptidase-like, regulatory domain"/>
    <property type="match status" value="1"/>
</dbReference>
<keyword evidence="5 9" id="KW-0798">TonB box</keyword>
<evidence type="ECO:0000256" key="1">
    <source>
        <dbReference type="ARBA" id="ARBA00004571"/>
    </source>
</evidence>
<gene>
    <name evidence="12" type="ORF">EDC38_2873</name>
</gene>
<keyword evidence="6 8" id="KW-0472">Membrane</keyword>
<evidence type="ECO:0000256" key="2">
    <source>
        <dbReference type="ARBA" id="ARBA00022448"/>
    </source>
</evidence>
<dbReference type="EMBL" id="RJUK01000002">
    <property type="protein sequence ID" value="ROQ18645.1"/>
    <property type="molecule type" value="Genomic_DNA"/>
</dbReference>
<dbReference type="InterPro" id="IPR008969">
    <property type="entry name" value="CarboxyPept-like_regulatory"/>
</dbReference>
<dbReference type="PANTHER" id="PTHR30069:SF40">
    <property type="entry name" value="TONB-DEPENDENT RECEPTOR NMB0964-RELATED"/>
    <property type="match status" value="1"/>
</dbReference>
<evidence type="ECO:0000259" key="10">
    <source>
        <dbReference type="Pfam" id="PF00593"/>
    </source>
</evidence>
<keyword evidence="3 8" id="KW-1134">Transmembrane beta strand</keyword>
<evidence type="ECO:0000256" key="8">
    <source>
        <dbReference type="PROSITE-ProRule" id="PRU01360"/>
    </source>
</evidence>
<proteinExistence type="inferred from homology"/>
<dbReference type="GO" id="GO:0009279">
    <property type="term" value="C:cell outer membrane"/>
    <property type="evidence" value="ECO:0007669"/>
    <property type="project" value="UniProtKB-SubCell"/>
</dbReference>
<name>A0A3N1NR03_9GAMM</name>
<keyword evidence="12" id="KW-0675">Receptor</keyword>
<dbReference type="InterPro" id="IPR000531">
    <property type="entry name" value="Beta-barrel_TonB"/>
</dbReference>
<evidence type="ECO:0000313" key="13">
    <source>
        <dbReference type="Proteomes" id="UP000273643"/>
    </source>
</evidence>
<dbReference type="Pfam" id="PF13620">
    <property type="entry name" value="CarboxypepD_reg"/>
    <property type="match status" value="1"/>
</dbReference>
<dbReference type="GO" id="GO:0044718">
    <property type="term" value="P:siderophore transmembrane transport"/>
    <property type="evidence" value="ECO:0007669"/>
    <property type="project" value="TreeGrafter"/>
</dbReference>
<comment type="caution">
    <text evidence="12">The sequence shown here is derived from an EMBL/GenBank/DDBJ whole genome shotgun (WGS) entry which is preliminary data.</text>
</comment>
<evidence type="ECO:0000313" key="12">
    <source>
        <dbReference type="EMBL" id="ROQ18645.1"/>
    </source>
</evidence>
<dbReference type="InterPro" id="IPR039426">
    <property type="entry name" value="TonB-dep_rcpt-like"/>
</dbReference>
<dbReference type="Pfam" id="PF00593">
    <property type="entry name" value="TonB_dep_Rec_b-barrel"/>
    <property type="match status" value="1"/>
</dbReference>
<keyword evidence="2 8" id="KW-0813">Transport</keyword>
<evidence type="ECO:0000256" key="3">
    <source>
        <dbReference type="ARBA" id="ARBA00022452"/>
    </source>
</evidence>
<dbReference type="InterPro" id="IPR037066">
    <property type="entry name" value="Plug_dom_sf"/>
</dbReference>
<feature type="domain" description="TonB-dependent receptor plug" evidence="11">
    <location>
        <begin position="119"/>
        <end position="223"/>
    </location>
</feature>
<keyword evidence="13" id="KW-1185">Reference proteome</keyword>
<accession>A0A3N1NR03</accession>